<comment type="caution">
    <text evidence="10">The sequence shown here is derived from an EMBL/GenBank/DDBJ whole genome shotgun (WGS) entry which is preliminary data.</text>
</comment>
<evidence type="ECO:0000256" key="1">
    <source>
        <dbReference type="ARBA" id="ARBA00004128"/>
    </source>
</evidence>
<evidence type="ECO:0000256" key="5">
    <source>
        <dbReference type="ARBA" id="ARBA00022692"/>
    </source>
</evidence>
<keyword evidence="5 9" id="KW-0812">Transmembrane</keyword>
<comment type="caution">
    <text evidence="9">Lacks conserved residue(s) required for the propagation of feature annotation.</text>
</comment>
<keyword evidence="9" id="KW-0406">Ion transport</keyword>
<dbReference type="GO" id="GO:0005774">
    <property type="term" value="C:vacuolar membrane"/>
    <property type="evidence" value="ECO:0007669"/>
    <property type="project" value="UniProtKB-SubCell"/>
</dbReference>
<evidence type="ECO:0000256" key="9">
    <source>
        <dbReference type="RuleBase" id="RU369115"/>
    </source>
</evidence>
<dbReference type="PANTHER" id="PTHR31851">
    <property type="entry name" value="FE(2+)/MN(2+) TRANSPORTER PCL1"/>
    <property type="match status" value="1"/>
</dbReference>
<keyword evidence="3" id="KW-0408">Iron</keyword>
<keyword evidence="3" id="KW-0410">Iron transport</keyword>
<feature type="transmembrane region" description="Helical" evidence="9">
    <location>
        <begin position="206"/>
        <end position="225"/>
    </location>
</feature>
<keyword evidence="6 9" id="KW-1133">Transmembrane helix</keyword>
<protein>
    <recommendedName>
        <fullName evidence="9">Vacuolar iron transporter</fullName>
    </recommendedName>
</protein>
<comment type="catalytic activity">
    <reaction evidence="8">
        <text>Fe(2+)(in) = Fe(2+)(out)</text>
        <dbReference type="Rhea" id="RHEA:28486"/>
        <dbReference type="ChEBI" id="CHEBI:29033"/>
    </reaction>
    <physiologicalReaction direction="left-to-right" evidence="8">
        <dbReference type="Rhea" id="RHEA:28487"/>
    </physiologicalReaction>
</comment>
<feature type="transmembrane region" description="Helical" evidence="9">
    <location>
        <begin position="63"/>
        <end position="85"/>
    </location>
</feature>
<proteinExistence type="inferred from homology"/>
<dbReference type="AlphaFoldDB" id="A0AAV6X2Z2"/>
<keyword evidence="9" id="KW-0813">Transport</keyword>
<evidence type="ECO:0000256" key="8">
    <source>
        <dbReference type="ARBA" id="ARBA00044464"/>
    </source>
</evidence>
<evidence type="ECO:0000313" key="10">
    <source>
        <dbReference type="EMBL" id="KAG8373570.1"/>
    </source>
</evidence>
<keyword evidence="4 9" id="KW-0926">Vacuole</keyword>
<evidence type="ECO:0000256" key="3">
    <source>
        <dbReference type="ARBA" id="ARBA00022496"/>
    </source>
</evidence>
<dbReference type="Proteomes" id="UP000826271">
    <property type="component" value="Unassembled WGS sequence"/>
</dbReference>
<keyword evidence="11" id="KW-1185">Reference proteome</keyword>
<comment type="subcellular location">
    <subcellularLocation>
        <location evidence="1 9">Vacuole membrane</location>
        <topology evidence="1 9">Multi-pass membrane protein</topology>
    </subcellularLocation>
</comment>
<reference evidence="10" key="1">
    <citation type="submission" date="2019-10" db="EMBL/GenBank/DDBJ databases">
        <authorList>
            <person name="Zhang R."/>
            <person name="Pan Y."/>
            <person name="Wang J."/>
            <person name="Ma R."/>
            <person name="Yu S."/>
        </authorList>
    </citation>
    <scope>NUCLEOTIDE SEQUENCE</scope>
    <source>
        <strain evidence="10">LA-IB0</strain>
        <tissue evidence="10">Leaf</tissue>
    </source>
</reference>
<comment type="function">
    <text evidence="9">Vacuolar Fe(2+) uptake transporter.</text>
</comment>
<evidence type="ECO:0000313" key="11">
    <source>
        <dbReference type="Proteomes" id="UP000826271"/>
    </source>
</evidence>
<dbReference type="GO" id="GO:0005384">
    <property type="term" value="F:manganese ion transmembrane transporter activity"/>
    <property type="evidence" value="ECO:0007669"/>
    <property type="project" value="InterPro"/>
</dbReference>
<dbReference type="InterPro" id="IPR008217">
    <property type="entry name" value="Ccc1_fam"/>
</dbReference>
<accession>A0AAV6X2Z2</accession>
<dbReference type="GO" id="GO:0140315">
    <property type="term" value="F:iron ion sequestering activity"/>
    <property type="evidence" value="ECO:0007669"/>
    <property type="project" value="UniProtKB-UniRule"/>
</dbReference>
<gene>
    <name evidence="10" type="ORF">BUALT_Bualt11G0038200</name>
</gene>
<sequence>MSVESRPEIKLSVIDHHEDDKRIKVLIQRAQWLRAAILGANDGLLSTTSLMLGVGAAKDDQRLMIISGIAGAVAGAFSMAVGEFVSVSTQRDIEHATIEKCDSKEDMSVNNDIYEGVKRQESTPVALNSFVEPIQHKASPAATPLARSPFMKVIASDHLQEAKGESSVDDKGLPNPYKAAVASGVTFLCGSLVPLLSAMVSSQNKVRVVTIVVVTSIALIIFGGAGARLGGSPVRVSAMRVLVGGWISMAVTYGLLKPLDRDRNGHETH</sequence>
<feature type="transmembrane region" description="Helical" evidence="9">
    <location>
        <begin position="179"/>
        <end position="200"/>
    </location>
</feature>
<dbReference type="GO" id="GO:0030026">
    <property type="term" value="P:intracellular manganese ion homeostasis"/>
    <property type="evidence" value="ECO:0007669"/>
    <property type="project" value="InterPro"/>
</dbReference>
<evidence type="ECO:0000256" key="7">
    <source>
        <dbReference type="ARBA" id="ARBA00023136"/>
    </source>
</evidence>
<evidence type="ECO:0000256" key="4">
    <source>
        <dbReference type="ARBA" id="ARBA00022554"/>
    </source>
</evidence>
<keyword evidence="7 9" id="KW-0472">Membrane</keyword>
<dbReference type="EMBL" id="WHWC01000011">
    <property type="protein sequence ID" value="KAG8373570.1"/>
    <property type="molecule type" value="Genomic_DNA"/>
</dbReference>
<feature type="transmembrane region" description="Helical" evidence="9">
    <location>
        <begin position="237"/>
        <end position="256"/>
    </location>
</feature>
<dbReference type="GO" id="GO:0005381">
    <property type="term" value="F:iron ion transmembrane transporter activity"/>
    <property type="evidence" value="ECO:0007669"/>
    <property type="project" value="UniProtKB-UniRule"/>
</dbReference>
<dbReference type="Pfam" id="PF01988">
    <property type="entry name" value="VIT1"/>
    <property type="match status" value="1"/>
</dbReference>
<name>A0AAV6X2Z2_9LAMI</name>
<evidence type="ECO:0000256" key="6">
    <source>
        <dbReference type="ARBA" id="ARBA00022989"/>
    </source>
</evidence>
<comment type="similarity">
    <text evidence="2 9">Belongs to the CCC1 family.</text>
</comment>
<organism evidence="10 11">
    <name type="scientific">Buddleja alternifolia</name>
    <dbReference type="NCBI Taxonomy" id="168488"/>
    <lineage>
        <taxon>Eukaryota</taxon>
        <taxon>Viridiplantae</taxon>
        <taxon>Streptophyta</taxon>
        <taxon>Embryophyta</taxon>
        <taxon>Tracheophyta</taxon>
        <taxon>Spermatophyta</taxon>
        <taxon>Magnoliopsida</taxon>
        <taxon>eudicotyledons</taxon>
        <taxon>Gunneridae</taxon>
        <taxon>Pentapetalae</taxon>
        <taxon>asterids</taxon>
        <taxon>lamiids</taxon>
        <taxon>Lamiales</taxon>
        <taxon>Scrophulariaceae</taxon>
        <taxon>Buddlejeae</taxon>
        <taxon>Buddleja</taxon>
    </lineage>
</organism>
<evidence type="ECO:0000256" key="2">
    <source>
        <dbReference type="ARBA" id="ARBA00007049"/>
    </source>
</evidence>